<sequence>MAGGGREGVTRIQRSYINSLADPGPRESSYPVVQSLRLVIQDKKNSSSSYTWTVALLRLTIFYRTWLIIKVDIGYELRTTLMEE</sequence>
<dbReference type="VEuPathDB" id="FungiDB:ACJ73_04179"/>
<dbReference type="EMBL" id="LGTZ01000558">
    <property type="protein sequence ID" value="OJD24455.1"/>
    <property type="molecule type" value="Genomic_DNA"/>
</dbReference>
<evidence type="ECO:0000313" key="1">
    <source>
        <dbReference type="EMBL" id="OJD24455.1"/>
    </source>
</evidence>
<evidence type="ECO:0000313" key="2">
    <source>
        <dbReference type="Proteomes" id="UP000242791"/>
    </source>
</evidence>
<gene>
    <name evidence="1" type="ORF">ACJ73_04179</name>
</gene>
<proteinExistence type="predicted"/>
<dbReference type="AlphaFoldDB" id="A0A1J9R7I9"/>
<organism evidence="1 2">
    <name type="scientific">Blastomyces percursus</name>
    <dbReference type="NCBI Taxonomy" id="1658174"/>
    <lineage>
        <taxon>Eukaryota</taxon>
        <taxon>Fungi</taxon>
        <taxon>Dikarya</taxon>
        <taxon>Ascomycota</taxon>
        <taxon>Pezizomycotina</taxon>
        <taxon>Eurotiomycetes</taxon>
        <taxon>Eurotiomycetidae</taxon>
        <taxon>Onygenales</taxon>
        <taxon>Ajellomycetaceae</taxon>
        <taxon>Blastomyces</taxon>
    </lineage>
</organism>
<name>A0A1J9R7I9_9EURO</name>
<keyword evidence="2" id="KW-1185">Reference proteome</keyword>
<dbReference type="Proteomes" id="UP000242791">
    <property type="component" value="Unassembled WGS sequence"/>
</dbReference>
<accession>A0A1J9R7I9</accession>
<protein>
    <submittedName>
        <fullName evidence="1">Uncharacterized protein</fullName>
    </submittedName>
</protein>
<reference evidence="1 2" key="1">
    <citation type="submission" date="2015-08" db="EMBL/GenBank/DDBJ databases">
        <title>Emmonsia species relationships and genome sequence.</title>
        <authorList>
            <person name="Cuomo C.A."/>
            <person name="Schwartz I.S."/>
            <person name="Kenyon C."/>
            <person name="De Hoog G.S."/>
            <person name="Govender N.P."/>
            <person name="Botha A."/>
            <person name="Moreno L."/>
            <person name="De Vries M."/>
            <person name="Munoz J.F."/>
            <person name="Stielow J.B."/>
        </authorList>
    </citation>
    <scope>NUCLEOTIDE SEQUENCE [LARGE SCALE GENOMIC DNA]</scope>
    <source>
        <strain evidence="1 2">EI222</strain>
    </source>
</reference>
<comment type="caution">
    <text evidence="1">The sequence shown here is derived from an EMBL/GenBank/DDBJ whole genome shotgun (WGS) entry which is preliminary data.</text>
</comment>